<evidence type="ECO:0000259" key="2">
    <source>
        <dbReference type="Pfam" id="PF18754"/>
    </source>
</evidence>
<dbReference type="RefSeq" id="WP_089786925.1">
    <property type="nucleotide sequence ID" value="NZ_FOKW01000003.1"/>
</dbReference>
<accession>A0A1I1FF71</accession>
<dbReference type="Pfam" id="PF18754">
    <property type="entry name" value="Nmad3"/>
    <property type="match status" value="1"/>
</dbReference>
<name>A0A1I1FF71_NATHA</name>
<keyword evidence="4" id="KW-1185">Reference proteome</keyword>
<dbReference type="EMBL" id="FOKW01000003">
    <property type="protein sequence ID" value="SFB97632.1"/>
    <property type="molecule type" value="Genomic_DNA"/>
</dbReference>
<dbReference type="AlphaFoldDB" id="A0A1I1FF71"/>
<evidence type="ECO:0000313" key="3">
    <source>
        <dbReference type="EMBL" id="SFB97632.1"/>
    </source>
</evidence>
<sequence>MTVVLAGVGADSTNLGALGPLYDDGRFEYVPIPEKTRETSETETLGSWDLRVDDRTAADLTSRIEPQPVRGGTESVSGAALESWPLHRDPNFEALTYGEHRTSGYVSRLRELEPGDVVGFYAGLRRPDGDRAHRYLIGYFTVDSVDVVMPETPPADREAILASHPDNAHTKRAREGELYLTEKTVVFVDGREPGGLFERDPIRLSDYYVKPGNERAQYYLREGIADDWAVTAGGDNMMYKPAYRCDLTGAEFVDLVGRPGERPGDASGVEPSERTETAR</sequence>
<evidence type="ECO:0000313" key="4">
    <source>
        <dbReference type="Proteomes" id="UP000199161"/>
    </source>
</evidence>
<dbReference type="InterPro" id="IPR041135">
    <property type="entry name" value="Nmad3"/>
</dbReference>
<dbReference type="OrthoDB" id="211258at2157"/>
<reference evidence="4" key="1">
    <citation type="submission" date="2016-10" db="EMBL/GenBank/DDBJ databases">
        <authorList>
            <person name="Varghese N."/>
            <person name="Submissions S."/>
        </authorList>
    </citation>
    <scope>NUCLEOTIDE SEQUENCE [LARGE SCALE GENOMIC DNA]</scope>
    <source>
        <strain evidence="4">DSM 13078</strain>
    </source>
</reference>
<dbReference type="Proteomes" id="UP000199161">
    <property type="component" value="Unassembled WGS sequence"/>
</dbReference>
<protein>
    <recommendedName>
        <fullName evidence="2">Nucleotide modification associated domain-containing protein</fullName>
    </recommendedName>
</protein>
<evidence type="ECO:0000256" key="1">
    <source>
        <dbReference type="SAM" id="MobiDB-lite"/>
    </source>
</evidence>
<feature type="region of interest" description="Disordered" evidence="1">
    <location>
        <begin position="257"/>
        <end position="279"/>
    </location>
</feature>
<organism evidence="3 4">
    <name type="scientific">Natronobacterium haloterrestre</name>
    <name type="common">Halobiforma haloterrestris</name>
    <dbReference type="NCBI Taxonomy" id="148448"/>
    <lineage>
        <taxon>Archaea</taxon>
        <taxon>Methanobacteriati</taxon>
        <taxon>Methanobacteriota</taxon>
        <taxon>Stenosarchaea group</taxon>
        <taxon>Halobacteria</taxon>
        <taxon>Halobacteriales</taxon>
        <taxon>Natrialbaceae</taxon>
        <taxon>Natronobacterium</taxon>
    </lineage>
</organism>
<feature type="domain" description="Nucleotide modification associated" evidence="2">
    <location>
        <begin position="3"/>
        <end position="253"/>
    </location>
</feature>
<gene>
    <name evidence="3" type="ORF">SAMN05444422_103313</name>
</gene>
<proteinExistence type="predicted"/>